<feature type="transmembrane region" description="Helical" evidence="11">
    <location>
        <begin position="1218"/>
        <end position="1245"/>
    </location>
</feature>
<dbReference type="Pfam" id="PF19055">
    <property type="entry name" value="ABC2_membrane_7"/>
    <property type="match status" value="1"/>
</dbReference>
<dbReference type="SUPFAM" id="SSF52540">
    <property type="entry name" value="P-loop containing nucleoside triphosphate hydrolases"/>
    <property type="match status" value="2"/>
</dbReference>
<evidence type="ECO:0000256" key="5">
    <source>
        <dbReference type="ARBA" id="ARBA00022692"/>
    </source>
</evidence>
<evidence type="ECO:0000256" key="6">
    <source>
        <dbReference type="ARBA" id="ARBA00022741"/>
    </source>
</evidence>
<dbReference type="OrthoDB" id="245989at2759"/>
<evidence type="ECO:0000313" key="12">
    <source>
        <dbReference type="EMBL" id="GFF14019.1"/>
    </source>
</evidence>
<dbReference type="Pfam" id="PF06422">
    <property type="entry name" value="PDR_CDR"/>
    <property type="match status" value="1"/>
</dbReference>
<keyword evidence="9 11" id="KW-0472">Membrane</keyword>
<keyword evidence="8 11" id="KW-1133">Transmembrane helix</keyword>
<dbReference type="Gene3D" id="3.40.50.300">
    <property type="entry name" value="P-loop containing nucleotide triphosphate hydrolases"/>
    <property type="match status" value="2"/>
</dbReference>
<keyword evidence="4" id="KW-1003">Cell membrane</keyword>
<feature type="transmembrane region" description="Helical" evidence="11">
    <location>
        <begin position="1885"/>
        <end position="1908"/>
    </location>
</feature>
<dbReference type="InterPro" id="IPR011701">
    <property type="entry name" value="MFS"/>
</dbReference>
<dbReference type="InterPro" id="IPR029481">
    <property type="entry name" value="ABC_trans_N"/>
</dbReference>
<feature type="transmembrane region" description="Helical" evidence="11">
    <location>
        <begin position="635"/>
        <end position="652"/>
    </location>
</feature>
<feature type="transmembrane region" description="Helical" evidence="11">
    <location>
        <begin position="1653"/>
        <end position="1675"/>
    </location>
</feature>
<feature type="transmembrane region" description="Helical" evidence="11">
    <location>
        <begin position="1531"/>
        <end position="1553"/>
    </location>
</feature>
<feature type="compositionally biased region" description="Basic and acidic residues" evidence="10">
    <location>
        <begin position="17"/>
        <end position="26"/>
    </location>
</feature>
<organism evidence="12 13">
    <name type="scientific">Aspergillus terreus</name>
    <dbReference type="NCBI Taxonomy" id="33178"/>
    <lineage>
        <taxon>Eukaryota</taxon>
        <taxon>Fungi</taxon>
        <taxon>Dikarya</taxon>
        <taxon>Ascomycota</taxon>
        <taxon>Pezizomycotina</taxon>
        <taxon>Eurotiomycetes</taxon>
        <taxon>Eurotiomycetidae</taxon>
        <taxon>Eurotiales</taxon>
        <taxon>Aspergillaceae</taxon>
        <taxon>Aspergillus</taxon>
        <taxon>Aspergillus subgen. Circumdati</taxon>
    </lineage>
</organism>
<dbReference type="CDD" id="cd03233">
    <property type="entry name" value="ABCG_PDR_domain1"/>
    <property type="match status" value="1"/>
</dbReference>
<dbReference type="GO" id="GO:0016887">
    <property type="term" value="F:ATP hydrolysis activity"/>
    <property type="evidence" value="ECO:0007669"/>
    <property type="project" value="InterPro"/>
</dbReference>
<comment type="similarity">
    <text evidence="2">Belongs to the ABC transporter superfamily. ABCG family. PDR (TC 3.A.1.205) subfamily.</text>
</comment>
<feature type="transmembrane region" description="Helical" evidence="11">
    <location>
        <begin position="1727"/>
        <end position="1749"/>
    </location>
</feature>
<feature type="transmembrane region" description="Helical" evidence="11">
    <location>
        <begin position="1769"/>
        <end position="1787"/>
    </location>
</feature>
<feature type="transmembrane region" description="Helical" evidence="11">
    <location>
        <begin position="1560"/>
        <end position="1580"/>
    </location>
</feature>
<feature type="transmembrane region" description="Helical" evidence="11">
    <location>
        <begin position="741"/>
        <end position="761"/>
    </location>
</feature>
<sequence length="1930" mass="214828">MAEERPSTTGSTATKNELTRTSKSSEEQVYGDKQQNDVESIIHRLASRISNCVGAEGLTQPSYNNPFQPLPGSKLDPKSSSFDTRAWVEALVHYESEDLDAGRRRKSGVAFRDLSVFGFGMSTDYQKTVGNSIVSLTAPRRKRRVDILHAMDGLVNAGEMLLVLGPPGSGCSTLLKAIAGHMEGLSLGDEATMNYRGISFKEMHSYFRGEAIYVGENDVHLPMLSVGDTLSFAAHARAPRALPVGLKAQQYSNLLRDVIMAIFGISHTETTVVGNDFIRGISGGERKRVSLAEAALSDAALQCWDNSTRGLDSANAVEFCKTLRTSTELLQTSVLVSLYQAPEEAYNIFDKVLVLYEGRQIFFGRTSEAGAYFEELGFQRPERQTTADFLTSMTSPKERRVRPGFEGTVPKTALEFEERWKKSQQRQQLMCSIAEYERDFSLGSKCLDDFVESRRAQQASGQRIRSPYTLSYFQQTSLCLWRGWKRLLADPSLTYIQLGGNTIMALVLGSIFFNLHDDTNSFYGRGGLIFFALLLSAFASVLEILTLYEQRPVVEKHKQFALYHPSAEAVASMLTDIPYKLLNTLCFNLTLYLMANLRREAGPIFFFLLIAFLSTIVTSSLFRTIASVSRTMSQAMVPAAILVLGLIMYTGFTMPTAYMPGWSRWIAYVNPLSYAFESLMINEFHDREFSCSVIVPTGVEYSTAGADNRACTEVGNILGSTTVQGDLYIDEKFNYYHANKWRNVGILIAFWVLLTAAYLAATELLGMAKSKGEILLFRRSHFNDRRVTRRMAEANDEEALKPQVAPVALTGPPDATIRTHAPPSEGQVFHWQDVCYDVKQKGETRRILDHVDGWVEPGTLTALMASFSGGVSGAGKTTLLNVLADRVMTGVVTGDMYVDGIPRDVSFQRKTGYVQQQDVHLSTCTVRESLEFSALLRQPANVPSEEKRAYVDEVIRLLEMEEYADAIVGVPGEGLNIEQRRRLTVGVELAAKPELLLFLDEPTSGLDSQTSWAICQLLKRLARSGQAILCTIHQPSAILFEEFDNLLLLAKGGKTVYFGEIGQNSATLIQYLERNGGKQCPLQANPAEWMLEVIGAAPGSRTDVDWPQVWRDSREYRSVKERLDGIRRSQITEDKEPPIQPVGQLKETAYAAPFALFIGFSFFHAPNTIQGLQNQMYAVMMLLSMYGQLSEQIMPQFISQREVYEERERPSKIYDWKVLILSNLTIEMLWNTLMAVMAYFCWYYPIGLYQNAVPTHEVASRGGLTFLLIWAFMMFTSTFTHVLVAGMDSADSAGSLGNICYIILVKKASLPGFWTFMYYVSPFTWLASGLLSAGVANVQVVCAANEYVKFFPPAGESCSTYMAPYIASSGGYLVDPDNTNQCEYCPLRSTDDYLRTVNIRFEDAWRNWAIVLAYVVVNALGALAVYWLITSPAVSLQQLLPNNNLPPATMEAKIPETTVKNGEALLDSTGTSADTPEKLEVLEKRLRRKIDLRLCSICGILMSLNLVDSGILSSASVTSLFDDLHLYGSRYSVSIFIFSIAVVACQLPGALAVRWLGPRVLLSATTVCFGLVTLCTAFIQTWQQMIAMRVLLGVAVAPVLPGASYLVSSWYPRREQGLRYAILQVFQTCVMATGTLISFGLNHLDGRAGLRGWRWMYLVHGLAATVIGIVSYWWMVDFPEKAQNSFCFLSEKETQLVVARIDRDRRDVIAEPFAWRRILVHLVDPKAYLFAAMGFVGNMVSTTLSYFLPIIIQGMGFSSNMAILLSTPPYYWAVIPVVCTCFLADRWRLRGPFVVFNCSCIIAGILMIGLPPGSEVARRYAGAFLGTGAFVSNWAMQYAYLANNIAGQWKRATSIAIVTTFQGLGAVAGSYVVRQQEAPRYPTAVWAITGLQILTIVIVGVLTVYFYLRNRQQHVGQHIIQNIAGFRYTY</sequence>
<keyword evidence="6" id="KW-0547">Nucleotide-binding</keyword>
<dbReference type="Pfam" id="PF01061">
    <property type="entry name" value="ABC2_membrane"/>
    <property type="match status" value="2"/>
</dbReference>
<feature type="transmembrane region" description="Helical" evidence="11">
    <location>
        <begin position="1620"/>
        <end position="1641"/>
    </location>
</feature>
<accession>A0A5M3YQK1</accession>
<dbReference type="InterPro" id="IPR043926">
    <property type="entry name" value="ABCG_dom"/>
</dbReference>
<keyword evidence="3" id="KW-0813">Transport</keyword>
<evidence type="ECO:0000256" key="10">
    <source>
        <dbReference type="SAM" id="MobiDB-lite"/>
    </source>
</evidence>
<dbReference type="Pfam" id="PF07690">
    <property type="entry name" value="MFS_1"/>
    <property type="match status" value="1"/>
</dbReference>
<dbReference type="Pfam" id="PF00005">
    <property type="entry name" value="ABC_tran"/>
    <property type="match status" value="2"/>
</dbReference>
<dbReference type="InterPro" id="IPR034003">
    <property type="entry name" value="ABCG_PDR_2"/>
</dbReference>
<dbReference type="Proteomes" id="UP000452235">
    <property type="component" value="Unassembled WGS sequence"/>
</dbReference>
<dbReference type="VEuPathDB" id="FungiDB:ATEG_00063"/>
<feature type="transmembrane region" description="Helical" evidence="11">
    <location>
        <begin position="495"/>
        <end position="515"/>
    </location>
</feature>
<feature type="transmembrane region" description="Helical" evidence="11">
    <location>
        <begin position="1265"/>
        <end position="1287"/>
    </location>
</feature>
<dbReference type="InterPro" id="IPR017871">
    <property type="entry name" value="ABC_transporter-like_CS"/>
</dbReference>
<evidence type="ECO:0000256" key="2">
    <source>
        <dbReference type="ARBA" id="ARBA00006012"/>
    </source>
</evidence>
<dbReference type="InterPro" id="IPR020846">
    <property type="entry name" value="MFS_dom"/>
</dbReference>
<feature type="transmembrane region" description="Helical" evidence="11">
    <location>
        <begin position="1408"/>
        <end position="1429"/>
    </location>
</feature>
<evidence type="ECO:0000256" key="4">
    <source>
        <dbReference type="ARBA" id="ARBA00022475"/>
    </source>
</evidence>
<feature type="compositionally biased region" description="Polar residues" evidence="10">
    <location>
        <begin position="7"/>
        <end position="16"/>
    </location>
</feature>
<dbReference type="GO" id="GO:0005886">
    <property type="term" value="C:plasma membrane"/>
    <property type="evidence" value="ECO:0007669"/>
    <property type="project" value="UniProtKB-SubCell"/>
</dbReference>
<dbReference type="Pfam" id="PF14510">
    <property type="entry name" value="ABC_trans_N"/>
    <property type="match status" value="1"/>
</dbReference>
<protein>
    <submittedName>
        <fullName evidence="12">ATP-binding cassette transporter</fullName>
    </submittedName>
</protein>
<dbReference type="InterPro" id="IPR013525">
    <property type="entry name" value="ABC2_TM"/>
</dbReference>
<dbReference type="PROSITE" id="PS50893">
    <property type="entry name" value="ABC_TRANSPORTER_2"/>
    <property type="match status" value="2"/>
</dbReference>
<dbReference type="SUPFAM" id="SSF103473">
    <property type="entry name" value="MFS general substrate transporter"/>
    <property type="match status" value="1"/>
</dbReference>
<gene>
    <name evidence="12" type="ORF">ATEIFO6365_0003007200</name>
</gene>
<keyword evidence="13" id="KW-1185">Reference proteome</keyword>
<proteinExistence type="inferred from homology"/>
<dbReference type="InterPro" id="IPR003439">
    <property type="entry name" value="ABC_transporter-like_ATP-bd"/>
</dbReference>
<evidence type="ECO:0000256" key="11">
    <source>
        <dbReference type="SAM" id="Phobius"/>
    </source>
</evidence>
<feature type="transmembrane region" description="Helical" evidence="11">
    <location>
        <begin position="604"/>
        <end position="623"/>
    </location>
</feature>
<name>A0A5M3YQK1_ASPTE</name>
<feature type="transmembrane region" description="Helical" evidence="11">
    <location>
        <begin position="1820"/>
        <end position="1841"/>
    </location>
</feature>
<evidence type="ECO:0000256" key="9">
    <source>
        <dbReference type="ARBA" id="ARBA00023136"/>
    </source>
</evidence>
<keyword evidence="5 11" id="KW-0812">Transmembrane</keyword>
<dbReference type="GO" id="GO:0005524">
    <property type="term" value="F:ATP binding"/>
    <property type="evidence" value="ECO:0007669"/>
    <property type="project" value="UniProtKB-KW"/>
</dbReference>
<evidence type="ECO:0000313" key="13">
    <source>
        <dbReference type="Proteomes" id="UP000452235"/>
    </source>
</evidence>
<dbReference type="FunFam" id="3.40.50.300:FF:000054">
    <property type="entry name" value="ABC multidrug transporter atrF"/>
    <property type="match status" value="1"/>
</dbReference>
<dbReference type="CDD" id="cd03232">
    <property type="entry name" value="ABCG_PDR_domain2"/>
    <property type="match status" value="1"/>
</dbReference>
<dbReference type="InterPro" id="IPR010929">
    <property type="entry name" value="PDR_CDR_ABC"/>
</dbReference>
<comment type="subcellular location">
    <subcellularLocation>
        <location evidence="1">Cell membrane</location>
        <topology evidence="1">Multi-pass membrane protein</topology>
    </subcellularLocation>
</comment>
<feature type="transmembrane region" description="Helical" evidence="11">
    <location>
        <begin position="1794"/>
        <end position="1814"/>
    </location>
</feature>
<feature type="region of interest" description="Disordered" evidence="10">
    <location>
        <begin position="1"/>
        <end position="36"/>
    </location>
</feature>
<feature type="transmembrane region" description="Helical" evidence="11">
    <location>
        <begin position="1853"/>
        <end position="1873"/>
    </location>
</feature>
<dbReference type="PROSITE" id="PS00211">
    <property type="entry name" value="ABC_TRANSPORTER_1"/>
    <property type="match status" value="1"/>
</dbReference>
<dbReference type="EMBL" id="BLJY01000003">
    <property type="protein sequence ID" value="GFF14019.1"/>
    <property type="molecule type" value="Genomic_DNA"/>
</dbReference>
<evidence type="ECO:0000256" key="1">
    <source>
        <dbReference type="ARBA" id="ARBA00004651"/>
    </source>
</evidence>
<comment type="caution">
    <text evidence="12">The sequence shown here is derived from an EMBL/GenBank/DDBJ whole genome shotgun (WGS) entry which is preliminary data.</text>
</comment>
<dbReference type="Gene3D" id="1.20.1250.20">
    <property type="entry name" value="MFS general substrate transporter like domains"/>
    <property type="match status" value="1"/>
</dbReference>
<dbReference type="GO" id="GO:0140359">
    <property type="term" value="F:ABC-type transporter activity"/>
    <property type="evidence" value="ECO:0007669"/>
    <property type="project" value="InterPro"/>
</dbReference>
<keyword evidence="7 12" id="KW-0067">ATP-binding</keyword>
<dbReference type="PANTHER" id="PTHR19241">
    <property type="entry name" value="ATP-BINDING CASSETTE TRANSPORTER"/>
    <property type="match status" value="1"/>
</dbReference>
<reference evidence="12 13" key="1">
    <citation type="submission" date="2020-01" db="EMBL/GenBank/DDBJ databases">
        <title>Aspergillus terreus IFO 6365 whole genome shotgun sequence.</title>
        <authorList>
            <person name="Kanamasa S."/>
            <person name="Takahashi H."/>
        </authorList>
    </citation>
    <scope>NUCLEOTIDE SEQUENCE [LARGE SCALE GENOMIC DNA]</scope>
    <source>
        <strain evidence="12 13">IFO 6365</strain>
    </source>
</reference>
<dbReference type="InterPro" id="IPR003593">
    <property type="entry name" value="AAA+_ATPase"/>
</dbReference>
<feature type="transmembrane region" description="Helical" evidence="11">
    <location>
        <begin position="527"/>
        <end position="548"/>
    </location>
</feature>
<dbReference type="InterPro" id="IPR034001">
    <property type="entry name" value="ABCG_PDR_1"/>
</dbReference>
<evidence type="ECO:0000256" key="3">
    <source>
        <dbReference type="ARBA" id="ARBA00022448"/>
    </source>
</evidence>
<dbReference type="PROSITE" id="PS50850">
    <property type="entry name" value="MFS"/>
    <property type="match status" value="1"/>
</dbReference>
<dbReference type="SMART" id="SM00382">
    <property type="entry name" value="AAA"/>
    <property type="match status" value="2"/>
</dbReference>
<evidence type="ECO:0000256" key="7">
    <source>
        <dbReference type="ARBA" id="ARBA00022840"/>
    </source>
</evidence>
<evidence type="ECO:0000256" key="8">
    <source>
        <dbReference type="ARBA" id="ARBA00022989"/>
    </source>
</evidence>
<dbReference type="InterPro" id="IPR027417">
    <property type="entry name" value="P-loop_NTPase"/>
</dbReference>
<feature type="transmembrane region" description="Helical" evidence="11">
    <location>
        <begin position="1586"/>
        <end position="1608"/>
    </location>
</feature>
<dbReference type="InterPro" id="IPR036259">
    <property type="entry name" value="MFS_trans_sf"/>
</dbReference>